<feature type="binding site" evidence="3">
    <location>
        <position position="16"/>
    </location>
    <ligand>
        <name>a divalent metal cation</name>
        <dbReference type="ChEBI" id="CHEBI:60240"/>
        <label>1</label>
    </ligand>
</feature>
<dbReference type="HOGENOM" id="CLU_031506_5_2_2"/>
<name>A0A0E3LTB4_METMZ</name>
<dbReference type="CDD" id="cd01310">
    <property type="entry name" value="TatD_DNAse"/>
    <property type="match status" value="1"/>
</dbReference>
<accession>A0A0E3LTB4</accession>
<proteinExistence type="predicted"/>
<evidence type="ECO:0000256" key="2">
    <source>
        <dbReference type="ARBA" id="ARBA00022801"/>
    </source>
</evidence>
<keyword evidence="2" id="KW-0378">Hydrolase</keyword>
<dbReference type="KEGG" id="mmj:MSMAS_0030"/>
<dbReference type="InterPro" id="IPR015991">
    <property type="entry name" value="TatD/YcfH-like"/>
</dbReference>
<feature type="binding site" evidence="3">
    <location>
        <position position="161"/>
    </location>
    <ligand>
        <name>a divalent metal cation</name>
        <dbReference type="ChEBI" id="CHEBI:60240"/>
        <label>2</label>
    </ligand>
</feature>
<dbReference type="PANTHER" id="PTHR46124:SF2">
    <property type="entry name" value="D-AMINOACYL-TRNA DEACYLASE"/>
    <property type="match status" value="1"/>
</dbReference>
<dbReference type="RefSeq" id="WP_011033232.1">
    <property type="nucleotide sequence ID" value="NZ_CP009512.1"/>
</dbReference>
<dbReference type="Gene3D" id="3.20.20.140">
    <property type="entry name" value="Metal-dependent hydrolases"/>
    <property type="match status" value="1"/>
</dbReference>
<dbReference type="AlphaFoldDB" id="A0A0E3LTB4"/>
<dbReference type="FunFam" id="3.20.20.140:FF:000005">
    <property type="entry name" value="TatD family hydrolase"/>
    <property type="match status" value="1"/>
</dbReference>
<dbReference type="PIRSF" id="PIRSF005902">
    <property type="entry name" value="DNase_TatD"/>
    <property type="match status" value="1"/>
</dbReference>
<evidence type="ECO:0000256" key="1">
    <source>
        <dbReference type="ARBA" id="ARBA00022723"/>
    </source>
</evidence>
<gene>
    <name evidence="4" type="ORF">MSMAS_0030</name>
</gene>
<sequence length="257" mass="28550">MEYKPMPYPIIDSHCHLDFPKFNPDREEAIQRARKAGVVGMVNSGISLKGNRISLELAEKNEDIHAALGLSPDIGREGSDKDINAILAQIEANAGKAVAIGEAGLDFQDCKTDEERRRQTASFKKVIELAKNLEKPLVVHARMAEAEVLELARDVDTVIYHCYSGSVETMKEIVDAGYYISLATLVCFSEHHQTLAAEVPPENLLLETDSPFLSPRRGRNEPAFIVDSIPVVAEYKEMEPAEIAKFATENARRVFKI</sequence>
<evidence type="ECO:0000256" key="3">
    <source>
        <dbReference type="PIRSR" id="PIRSR005902-1"/>
    </source>
</evidence>
<dbReference type="STRING" id="213585.MSMAS_0030"/>
<dbReference type="GeneID" id="24863120"/>
<dbReference type="SUPFAM" id="SSF51556">
    <property type="entry name" value="Metallo-dependent hydrolases"/>
    <property type="match status" value="1"/>
</dbReference>
<feature type="binding site" evidence="3">
    <location>
        <position position="14"/>
    </location>
    <ligand>
        <name>a divalent metal cation</name>
        <dbReference type="ChEBI" id="CHEBI:60240"/>
        <label>1</label>
    </ligand>
</feature>
<dbReference type="GO" id="GO:0016788">
    <property type="term" value="F:hydrolase activity, acting on ester bonds"/>
    <property type="evidence" value="ECO:0007669"/>
    <property type="project" value="InterPro"/>
</dbReference>
<dbReference type="EMBL" id="CP009512">
    <property type="protein sequence ID" value="AKB63226.1"/>
    <property type="molecule type" value="Genomic_DNA"/>
</dbReference>
<dbReference type="PROSITE" id="PS01091">
    <property type="entry name" value="TATD_3"/>
    <property type="match status" value="1"/>
</dbReference>
<feature type="binding site" evidence="3">
    <location>
        <position position="102"/>
    </location>
    <ligand>
        <name>a divalent metal cation</name>
        <dbReference type="ChEBI" id="CHEBI:60240"/>
        <label>1</label>
    </ligand>
</feature>
<dbReference type="InterPro" id="IPR001130">
    <property type="entry name" value="TatD-like"/>
</dbReference>
<dbReference type="PANTHER" id="PTHR46124">
    <property type="entry name" value="D-AMINOACYL-TRNA DEACYLASE"/>
    <property type="match status" value="1"/>
</dbReference>
<dbReference type="Proteomes" id="UP000033097">
    <property type="component" value="Chromosome"/>
</dbReference>
<reference evidence="4 5" key="1">
    <citation type="submission" date="2014-07" db="EMBL/GenBank/DDBJ databases">
        <title>Methanogenic archaea and the global carbon cycle.</title>
        <authorList>
            <person name="Henriksen J.R."/>
            <person name="Luke J."/>
            <person name="Reinhart S."/>
            <person name="Benedict M.N."/>
            <person name="Youngblut N.D."/>
            <person name="Metcalf M.E."/>
            <person name="Whitaker R.J."/>
            <person name="Metcalf W.W."/>
        </authorList>
    </citation>
    <scope>NUCLEOTIDE SEQUENCE [LARGE SCALE GENOMIC DNA]</scope>
    <source>
        <strain evidence="4 5">S-6</strain>
    </source>
</reference>
<dbReference type="InterPro" id="IPR032466">
    <property type="entry name" value="Metal_Hydrolase"/>
</dbReference>
<dbReference type="GO" id="GO:0046872">
    <property type="term" value="F:metal ion binding"/>
    <property type="evidence" value="ECO:0007669"/>
    <property type="project" value="UniProtKB-KW"/>
</dbReference>
<dbReference type="NCBIfam" id="TIGR00010">
    <property type="entry name" value="YchF/TatD family DNA exonuclease"/>
    <property type="match status" value="1"/>
</dbReference>
<dbReference type="PATRIC" id="fig|213585.10.peg.38"/>
<dbReference type="InterPro" id="IPR018228">
    <property type="entry name" value="DNase_TatD-rel_CS"/>
</dbReference>
<dbReference type="GO" id="GO:0004536">
    <property type="term" value="F:DNA nuclease activity"/>
    <property type="evidence" value="ECO:0007669"/>
    <property type="project" value="InterPro"/>
</dbReference>
<feature type="binding site" evidence="3">
    <location>
        <position position="209"/>
    </location>
    <ligand>
        <name>a divalent metal cation</name>
        <dbReference type="ChEBI" id="CHEBI:60240"/>
        <label>1</label>
    </ligand>
</feature>
<organism evidence="4 5">
    <name type="scientific">Methanosarcina mazei S-6</name>
    <dbReference type="NCBI Taxonomy" id="213585"/>
    <lineage>
        <taxon>Archaea</taxon>
        <taxon>Methanobacteriati</taxon>
        <taxon>Methanobacteriota</taxon>
        <taxon>Stenosarchaea group</taxon>
        <taxon>Methanomicrobia</taxon>
        <taxon>Methanosarcinales</taxon>
        <taxon>Methanosarcinaceae</taxon>
        <taxon>Methanosarcina</taxon>
    </lineage>
</organism>
<dbReference type="PROSITE" id="PS01137">
    <property type="entry name" value="TATD_1"/>
    <property type="match status" value="1"/>
</dbReference>
<feature type="binding site" evidence="3">
    <location>
        <position position="140"/>
    </location>
    <ligand>
        <name>a divalent metal cation</name>
        <dbReference type="ChEBI" id="CHEBI:60240"/>
        <label>2</label>
    </ligand>
</feature>
<keyword evidence="1 3" id="KW-0479">Metal-binding</keyword>
<evidence type="ECO:0000313" key="5">
    <source>
        <dbReference type="Proteomes" id="UP000033097"/>
    </source>
</evidence>
<evidence type="ECO:0000313" key="4">
    <source>
        <dbReference type="EMBL" id="AKB63226.1"/>
    </source>
</evidence>
<dbReference type="Pfam" id="PF01026">
    <property type="entry name" value="TatD_DNase"/>
    <property type="match status" value="1"/>
</dbReference>
<protein>
    <submittedName>
        <fullName evidence="4">Putative deoxyribonuclease YcfH</fullName>
    </submittedName>
</protein>